<name>Q6M9K0_PARUW</name>
<gene>
    <name evidence="1" type="ORF">PC_RS09715</name>
</gene>
<dbReference type="RefSeq" id="WP_011176568.1">
    <property type="nucleotide sequence ID" value="NC_005861.2"/>
</dbReference>
<proteinExistence type="predicted"/>
<organism evidence="1 2">
    <name type="scientific">Protochlamydia amoebophila (strain UWE25)</name>
    <dbReference type="NCBI Taxonomy" id="264201"/>
    <lineage>
        <taxon>Bacteria</taxon>
        <taxon>Pseudomonadati</taxon>
        <taxon>Chlamydiota</taxon>
        <taxon>Chlamydiia</taxon>
        <taxon>Parachlamydiales</taxon>
        <taxon>Parachlamydiaceae</taxon>
        <taxon>Candidatus Protochlamydia</taxon>
    </lineage>
</organism>
<accession>Q6M9K0</accession>
<dbReference type="AlphaFoldDB" id="Q6M9K0"/>
<reference evidence="1 2" key="1">
    <citation type="journal article" date="2004" name="Science">
        <title>Illuminating the evolutionary history of chlamydiae.</title>
        <authorList>
            <person name="Horn M."/>
            <person name="Collingro A."/>
            <person name="Schmitz-Esser S."/>
            <person name="Beier C.L."/>
            <person name="Purkhold U."/>
            <person name="Fartmann B."/>
            <person name="Brandt P."/>
            <person name="Nyakatura G.J."/>
            <person name="Droege M."/>
            <person name="Frishman D."/>
            <person name="Rattei T."/>
            <person name="Mewes H."/>
            <person name="Wagner M."/>
        </authorList>
    </citation>
    <scope>NUCLEOTIDE SEQUENCE [LARGE SCALE GENOMIC DNA]</scope>
    <source>
        <strain evidence="1 2">UWE25</strain>
    </source>
</reference>
<sequence>MNNINLANPNAYYPEILTQELSSSTISCENPHYVIVKAPQQEDHILSKTTLVIQAIFNFLFQMFECMCHYARLLANGLISIKTKLIGIDLHLHFHLFTVNINYDVSNPQNTSPSGVLAC</sequence>
<keyword evidence="2" id="KW-1185">Reference proteome</keyword>
<evidence type="ECO:0000313" key="1">
    <source>
        <dbReference type="EMBL" id="CAF24749.1"/>
    </source>
</evidence>
<evidence type="ECO:0000313" key="2">
    <source>
        <dbReference type="Proteomes" id="UP000000529"/>
    </source>
</evidence>
<dbReference type="EMBL" id="BX908798">
    <property type="protein sequence ID" value="CAF24749.1"/>
    <property type="molecule type" value="Genomic_DNA"/>
</dbReference>
<protein>
    <submittedName>
        <fullName evidence="1">Uncharacterized protein</fullName>
    </submittedName>
</protein>
<dbReference type="Proteomes" id="UP000000529">
    <property type="component" value="Chromosome"/>
</dbReference>
<dbReference type="HOGENOM" id="CLU_2059127_0_0_0"/>
<dbReference type="KEGG" id="pcu:PC_RS09715"/>